<dbReference type="SUPFAM" id="SSF52833">
    <property type="entry name" value="Thioredoxin-like"/>
    <property type="match status" value="1"/>
</dbReference>
<dbReference type="AlphaFoldDB" id="A0A4W6CQZ7"/>
<protein>
    <recommendedName>
        <fullName evidence="4">Thioredoxin domain containing 9</fullName>
    </recommendedName>
</protein>
<reference evidence="2" key="2">
    <citation type="submission" date="2025-08" db="UniProtKB">
        <authorList>
            <consortium name="Ensembl"/>
        </authorList>
    </citation>
    <scope>IDENTIFICATION</scope>
</reference>
<evidence type="ECO:0000313" key="3">
    <source>
        <dbReference type="Proteomes" id="UP000314980"/>
    </source>
</evidence>
<dbReference type="Ensembl" id="ENSLCAT00010015221.1">
    <property type="protein sequence ID" value="ENSLCAP00010014904.1"/>
    <property type="gene ID" value="ENSLCAG00010007058.1"/>
</dbReference>
<proteinExistence type="predicted"/>
<dbReference type="GeneTree" id="ENSGT00940000167332"/>
<sequence length="112" mass="13337">METVNDQMFASKVLEQSAKLVEEQVDAQLTKLNDMDEDDLERLKERRLEALKKAQKQKQEWLSKGHGEYREIPSEKDFFSEVKDSKNVVCHFYRNSTFRSFLHVYLVVFECE</sequence>
<dbReference type="InterPro" id="IPR036249">
    <property type="entry name" value="Thioredoxin-like_sf"/>
</dbReference>
<keyword evidence="3" id="KW-1185">Reference proteome</keyword>
<organism evidence="2 3">
    <name type="scientific">Lates calcarifer</name>
    <name type="common">Barramundi</name>
    <name type="synonym">Holocentrus calcarifer</name>
    <dbReference type="NCBI Taxonomy" id="8187"/>
    <lineage>
        <taxon>Eukaryota</taxon>
        <taxon>Metazoa</taxon>
        <taxon>Chordata</taxon>
        <taxon>Craniata</taxon>
        <taxon>Vertebrata</taxon>
        <taxon>Euteleostomi</taxon>
        <taxon>Actinopterygii</taxon>
        <taxon>Neopterygii</taxon>
        <taxon>Teleostei</taxon>
        <taxon>Neoteleostei</taxon>
        <taxon>Acanthomorphata</taxon>
        <taxon>Carangaria</taxon>
        <taxon>Carangaria incertae sedis</taxon>
        <taxon>Centropomidae</taxon>
        <taxon>Lates</taxon>
    </lineage>
</organism>
<dbReference type="PANTHER" id="PTHR21148">
    <property type="entry name" value="THIOREDOXIN DOMAIN-CONTAINING PROTEIN 9"/>
    <property type="match status" value="1"/>
</dbReference>
<evidence type="ECO:0000313" key="2">
    <source>
        <dbReference type="Ensembl" id="ENSLCAP00010014904.1"/>
    </source>
</evidence>
<keyword evidence="1" id="KW-0175">Coiled coil</keyword>
<accession>A0A4W6CQZ7</accession>
<name>A0A4W6CQZ7_LATCA</name>
<dbReference type="Gene3D" id="3.40.30.10">
    <property type="entry name" value="Glutaredoxin"/>
    <property type="match status" value="1"/>
</dbReference>
<feature type="coiled-coil region" evidence="1">
    <location>
        <begin position="33"/>
        <end position="60"/>
    </location>
</feature>
<reference evidence="2" key="3">
    <citation type="submission" date="2025-09" db="UniProtKB">
        <authorList>
            <consortium name="Ensembl"/>
        </authorList>
    </citation>
    <scope>IDENTIFICATION</scope>
</reference>
<evidence type="ECO:0000256" key="1">
    <source>
        <dbReference type="SAM" id="Coils"/>
    </source>
</evidence>
<reference evidence="3" key="1">
    <citation type="submission" date="2015-09" db="EMBL/GenBank/DDBJ databases">
        <authorList>
            <person name="Sai Rama Sridatta P."/>
        </authorList>
    </citation>
    <scope>NUCLEOTIDE SEQUENCE [LARGE SCALE GENOMIC DNA]</scope>
</reference>
<dbReference type="Proteomes" id="UP000314980">
    <property type="component" value="Unassembled WGS sequence"/>
</dbReference>
<evidence type="ECO:0008006" key="4">
    <source>
        <dbReference type="Google" id="ProtNLM"/>
    </source>
</evidence>